<feature type="transmembrane region" description="Helical" evidence="6">
    <location>
        <begin position="42"/>
        <end position="64"/>
    </location>
</feature>
<feature type="transmembrane region" description="Helical" evidence="6">
    <location>
        <begin position="70"/>
        <end position="87"/>
    </location>
</feature>
<evidence type="ECO:0000256" key="4">
    <source>
        <dbReference type="ARBA" id="ARBA00023136"/>
    </source>
</evidence>
<evidence type="ECO:0000313" key="8">
    <source>
        <dbReference type="EMBL" id="RQM29519.1"/>
    </source>
</evidence>
<dbReference type="GO" id="GO:0010960">
    <property type="term" value="P:magnesium ion homeostasis"/>
    <property type="evidence" value="ECO:0007669"/>
    <property type="project" value="InterPro"/>
</dbReference>
<dbReference type="InterPro" id="IPR044751">
    <property type="entry name" value="Ion_transp-like_CBS"/>
</dbReference>
<dbReference type="EMBL" id="MZMZ02001297">
    <property type="protein sequence ID" value="RQM29519.1"/>
    <property type="molecule type" value="Genomic_DNA"/>
</dbReference>
<evidence type="ECO:0000256" key="1">
    <source>
        <dbReference type="ARBA" id="ARBA00004141"/>
    </source>
</evidence>
<feature type="transmembrane region" description="Helical" evidence="6">
    <location>
        <begin position="99"/>
        <end position="117"/>
    </location>
</feature>
<feature type="domain" description="CNNM transmembrane" evidence="7">
    <location>
        <begin position="1"/>
        <end position="157"/>
    </location>
</feature>
<dbReference type="PANTHER" id="PTHR12064">
    <property type="entry name" value="METAL TRANSPORTER CNNM"/>
    <property type="match status" value="1"/>
</dbReference>
<dbReference type="Proteomes" id="UP000284702">
    <property type="component" value="Unassembled WGS sequence"/>
</dbReference>
<keyword evidence="4 5" id="KW-0472">Membrane</keyword>
<evidence type="ECO:0000256" key="3">
    <source>
        <dbReference type="ARBA" id="ARBA00022989"/>
    </source>
</evidence>
<proteinExistence type="predicted"/>
<protein>
    <recommendedName>
        <fullName evidence="7">CNNM transmembrane domain-containing protein</fullName>
    </recommendedName>
</protein>
<name>A0A3R7YHQ5_APHAT</name>
<dbReference type="InterPro" id="IPR002550">
    <property type="entry name" value="CNNM"/>
</dbReference>
<evidence type="ECO:0000313" key="9">
    <source>
        <dbReference type="Proteomes" id="UP000284702"/>
    </source>
</evidence>
<dbReference type="VEuPathDB" id="FungiDB:H257_16046"/>
<organism evidence="8 9">
    <name type="scientific">Aphanomyces astaci</name>
    <name type="common">Crayfish plague agent</name>
    <dbReference type="NCBI Taxonomy" id="112090"/>
    <lineage>
        <taxon>Eukaryota</taxon>
        <taxon>Sar</taxon>
        <taxon>Stramenopiles</taxon>
        <taxon>Oomycota</taxon>
        <taxon>Saprolegniomycetes</taxon>
        <taxon>Saprolegniales</taxon>
        <taxon>Verrucalvaceae</taxon>
        <taxon>Aphanomyces</taxon>
    </lineage>
</organism>
<comment type="caution">
    <text evidence="8">The sequence shown here is derived from an EMBL/GenBank/DDBJ whole genome shotgun (WGS) entry which is preliminary data.</text>
</comment>
<dbReference type="GO" id="GO:0016020">
    <property type="term" value="C:membrane"/>
    <property type="evidence" value="ECO:0007669"/>
    <property type="project" value="UniProtKB-SubCell"/>
</dbReference>
<sequence length="501" mass="54765">MALDKNGLQIVIEAGEDAHATEEEKTNAKNARKIQKVRNDGHLLLSTLLFGNVAVNSILAIVMADMTSGIGGFLITTFVLVVFGELIPQALCSRHALSIGAKSLPIVWFFIYLMYIITKPIAMTLDYMLGHEIGTVFNKREHNMLDADETDIMKGAMHFKTKPVSSVMTPIESVYTLPGGIPVWGNHINDIVGIIFVKDLIFADPTEETTLLHFVHVFGRGVHRVWPDSTLGDVLQAFKMGRTHLALVHDVNNAGPGDPYYQTKGVVTLEDIVEEILQAEIFDESDAIDAETHRKNRLSNRSYDTGVSHVLEGSESAKFLAKPEVVRVALDATRVAAILAKSHIVEFDGNNVEGPPPKLFIHGNVATFCLVVLHGHVLVSSSTSGNAVPTMAGLWSVFGANSLIAPDGSFESDVTVHVPNDVHVRCLRIPRLEFQATLYPMHIAENPAVLAERRLDLHQLVAPTAISVVVDDIPTPTTANFQSDMDATQVPYELCVKSESM</sequence>
<evidence type="ECO:0000259" key="7">
    <source>
        <dbReference type="PROSITE" id="PS51846"/>
    </source>
</evidence>
<dbReference type="InterPro" id="IPR046342">
    <property type="entry name" value="CBS_dom_sf"/>
</dbReference>
<gene>
    <name evidence="8" type="ORF">B5M09_010337</name>
</gene>
<evidence type="ECO:0000256" key="6">
    <source>
        <dbReference type="SAM" id="Phobius"/>
    </source>
</evidence>
<dbReference type="PROSITE" id="PS51846">
    <property type="entry name" value="CNNM"/>
    <property type="match status" value="1"/>
</dbReference>
<dbReference type="Pfam" id="PF01595">
    <property type="entry name" value="CNNM"/>
    <property type="match status" value="1"/>
</dbReference>
<dbReference type="PANTHER" id="PTHR12064:SF94">
    <property type="entry name" value="UNEXTENDED PROTEIN"/>
    <property type="match status" value="1"/>
</dbReference>
<reference evidence="8" key="1">
    <citation type="submission" date="2018-07" db="EMBL/GenBank/DDBJ databases">
        <title>Annotation of Aphanomyces astaci genome assembly.</title>
        <authorList>
            <person name="Studholme D.J."/>
        </authorList>
    </citation>
    <scope>NUCLEOTIDE SEQUENCE [LARGE SCALE GENOMIC DNA]</scope>
    <source>
        <strain evidence="8">Pc</strain>
    </source>
</reference>
<comment type="subcellular location">
    <subcellularLocation>
        <location evidence="1">Membrane</location>
        <topology evidence="1">Multi-pass membrane protein</topology>
    </subcellularLocation>
</comment>
<evidence type="ECO:0000256" key="5">
    <source>
        <dbReference type="PROSITE-ProRule" id="PRU01193"/>
    </source>
</evidence>
<keyword evidence="9" id="KW-1185">Reference proteome</keyword>
<keyword evidence="3 5" id="KW-1133">Transmembrane helix</keyword>
<evidence type="ECO:0000256" key="2">
    <source>
        <dbReference type="ARBA" id="ARBA00022692"/>
    </source>
</evidence>
<accession>A0A3R7YHQ5</accession>
<dbReference type="CDD" id="cd04590">
    <property type="entry name" value="CBS_pair_CorC_HlyC_assoc"/>
    <property type="match status" value="1"/>
</dbReference>
<dbReference type="AlphaFoldDB" id="A0A3R7YHQ5"/>
<dbReference type="Gene3D" id="3.10.580.10">
    <property type="entry name" value="CBS-domain"/>
    <property type="match status" value="1"/>
</dbReference>
<dbReference type="SUPFAM" id="SSF54631">
    <property type="entry name" value="CBS-domain pair"/>
    <property type="match status" value="1"/>
</dbReference>
<dbReference type="InterPro" id="IPR045095">
    <property type="entry name" value="ACDP"/>
</dbReference>
<keyword evidence="2 5" id="KW-0812">Transmembrane</keyword>